<keyword evidence="1" id="KW-0472">Membrane</keyword>
<feature type="transmembrane region" description="Helical" evidence="1">
    <location>
        <begin position="79"/>
        <end position="99"/>
    </location>
</feature>
<feature type="transmembrane region" description="Helical" evidence="1">
    <location>
        <begin position="157"/>
        <end position="182"/>
    </location>
</feature>
<evidence type="ECO:0008006" key="4">
    <source>
        <dbReference type="Google" id="ProtNLM"/>
    </source>
</evidence>
<keyword evidence="1" id="KW-0812">Transmembrane</keyword>
<evidence type="ECO:0000313" key="2">
    <source>
        <dbReference type="EMBL" id="AWB09968.1"/>
    </source>
</evidence>
<dbReference type="EMBL" id="CP020921">
    <property type="protein sequence ID" value="AWB09968.1"/>
    <property type="molecule type" value="Genomic_DNA"/>
</dbReference>
<feature type="transmembrane region" description="Helical" evidence="1">
    <location>
        <begin position="236"/>
        <end position="259"/>
    </location>
</feature>
<dbReference type="KEGG" id="taci:TDSAC_0594"/>
<keyword evidence="1" id="KW-1133">Transmembrane helix</keyword>
<reference evidence="2 3" key="1">
    <citation type="submission" date="2017-04" db="EMBL/GenBank/DDBJ databases">
        <title>Genomic insights into metabolism of Thermodesulfobium acidiphilum.</title>
        <authorList>
            <person name="Toshchakov S.V."/>
            <person name="Frolov E.N."/>
            <person name="Kublanov I.V."/>
            <person name="Samarov N.I."/>
            <person name="Novikov A."/>
            <person name="Lebedinsky A.V."/>
            <person name="Bonch-Osmolovskaya E.A."/>
            <person name="Chernyh N.A."/>
        </authorList>
    </citation>
    <scope>NUCLEOTIDE SEQUENCE [LARGE SCALE GENOMIC DNA]</scope>
    <source>
        <strain evidence="2 3">3127-1</strain>
    </source>
</reference>
<feature type="transmembrane region" description="Helical" evidence="1">
    <location>
        <begin position="194"/>
        <end position="215"/>
    </location>
</feature>
<proteinExistence type="predicted"/>
<evidence type="ECO:0000313" key="3">
    <source>
        <dbReference type="Proteomes" id="UP000244792"/>
    </source>
</evidence>
<organism evidence="2 3">
    <name type="scientific">Thermodesulfobium acidiphilum</name>
    <dbReference type="NCBI Taxonomy" id="1794699"/>
    <lineage>
        <taxon>Bacteria</taxon>
        <taxon>Pseudomonadati</taxon>
        <taxon>Thermodesulfobiota</taxon>
        <taxon>Thermodesulfobiia</taxon>
        <taxon>Thermodesulfobiales</taxon>
        <taxon>Thermodesulfobiaceae</taxon>
        <taxon>Thermodesulfobium</taxon>
    </lineage>
</organism>
<dbReference type="Pfam" id="PF10997">
    <property type="entry name" value="Amj"/>
    <property type="match status" value="1"/>
</dbReference>
<keyword evidence="3" id="KW-1185">Reference proteome</keyword>
<dbReference type="OrthoDB" id="7888986at2"/>
<dbReference type="Proteomes" id="UP000244792">
    <property type="component" value="Chromosome"/>
</dbReference>
<name>A0A2R4VZX0_THEAF</name>
<dbReference type="InterPro" id="IPR021260">
    <property type="entry name" value="Amj"/>
</dbReference>
<dbReference type="RefSeq" id="WP_108308800.1">
    <property type="nucleotide sequence ID" value="NZ_CP020921.1"/>
</dbReference>
<dbReference type="AlphaFoldDB" id="A0A2R4VZX0"/>
<sequence>MLFLIMFFDFSIHLSEATASALRLAGLRTGKITTSLSFYNIIALVSRMSNMFQAPLLGVLVDSAVLTGKIDTLGNNFRAVIFCGALGDILAIILLPYSVAFFSRIILWFEETGSVPMALFKLLSFKNIKLVSRDFANVKFIKRFEDFDFKGIPKKFIFFNIVVVAVYTVGVMSSLFAGAHLAAYRVTATQLSGIVNGLATILMAFVVDPTAALITDDALHKRRTYNNVESMVYLLLFTRILGSLILSQIIFLPATWYIMSVTLFLHR</sequence>
<evidence type="ECO:0000256" key="1">
    <source>
        <dbReference type="SAM" id="Phobius"/>
    </source>
</evidence>
<protein>
    <recommendedName>
        <fullName evidence="4">Lipid II flippase Amj</fullName>
    </recommendedName>
</protein>
<gene>
    <name evidence="2" type="ORF">TDSAC_0594</name>
</gene>
<accession>A0A2R4VZX0</accession>